<dbReference type="CDD" id="cd10967">
    <property type="entry name" value="CE4_GLA_like_6s"/>
    <property type="match status" value="1"/>
</dbReference>
<dbReference type="Proteomes" id="UP000077701">
    <property type="component" value="Unassembled WGS sequence"/>
</dbReference>
<keyword evidence="1 2" id="KW-0732">Signal</keyword>
<dbReference type="RefSeq" id="WP_068894806.1">
    <property type="nucleotide sequence ID" value="NZ_BDCX01000002.1"/>
</dbReference>
<accession>A0A171BPE7</accession>
<proteinExistence type="predicted"/>
<sequence>MKTPGRLAGALTALVLLVSPGIPAQAAAAPKKPGKPKTIVALTFDDGDATHAAAARMLEKHGMRGTFYVNSGTVGFDGKLTERQLTALARAGHEIGGHTLTHVRLNELLPAEQRAQICDDRRALMEMGHRVTTLAYPFGALNADAKKTAEFCGYNAARGVTGLKHWNCSACPGAESLPPADRWAVRAPSSVRDDTLVRHMQQQVVNAEKAGGGLVPLIFHMVCDDCGTYSTSPERLEEFLGWLEKRRSRGTVVRTMDQAIGGKSRPLPAE</sequence>
<keyword evidence="5" id="KW-1185">Reference proteome</keyword>
<evidence type="ECO:0000313" key="5">
    <source>
        <dbReference type="Proteomes" id="UP000077701"/>
    </source>
</evidence>
<dbReference type="STRING" id="161355.PS9374_01031"/>
<name>A0A171BPE7_9ACTN</name>
<feature type="signal peptide" evidence="2">
    <location>
        <begin position="1"/>
        <end position="28"/>
    </location>
</feature>
<dbReference type="PANTHER" id="PTHR34216">
    <property type="match status" value="1"/>
</dbReference>
<comment type="caution">
    <text evidence="4">The sequence shown here is derived from an EMBL/GenBank/DDBJ whole genome shotgun (WGS) entry which is preliminary data.</text>
</comment>
<dbReference type="SUPFAM" id="SSF88713">
    <property type="entry name" value="Glycoside hydrolase/deacetylase"/>
    <property type="match status" value="1"/>
</dbReference>
<evidence type="ECO:0000259" key="3">
    <source>
        <dbReference type="PROSITE" id="PS51677"/>
    </source>
</evidence>
<reference evidence="4 5" key="1">
    <citation type="journal article" date="2016" name="Genome Announc.">
        <title>Draft Genome Sequence of Planomonospora sphaerica JCM9374, a Rare Actinomycete.</title>
        <authorList>
            <person name="Dohra H."/>
            <person name="Suzuki T."/>
            <person name="Inoue Y."/>
            <person name="Kodani S."/>
        </authorList>
    </citation>
    <scope>NUCLEOTIDE SEQUENCE [LARGE SCALE GENOMIC DNA]</scope>
    <source>
        <strain evidence="4 5">JCM 9374</strain>
    </source>
</reference>
<dbReference type="InterPro" id="IPR011330">
    <property type="entry name" value="Glyco_hydro/deAcase_b/a-brl"/>
</dbReference>
<gene>
    <name evidence="4" type="ORF">PS9374_01031</name>
</gene>
<dbReference type="InterPro" id="IPR002509">
    <property type="entry name" value="NODB_dom"/>
</dbReference>
<dbReference type="PROSITE" id="PS51677">
    <property type="entry name" value="NODB"/>
    <property type="match status" value="1"/>
</dbReference>
<feature type="domain" description="NodB homology" evidence="3">
    <location>
        <begin position="38"/>
        <end position="254"/>
    </location>
</feature>
<dbReference type="Pfam" id="PF01522">
    <property type="entry name" value="Polysacc_deac_1"/>
    <property type="match status" value="1"/>
</dbReference>
<protein>
    <submittedName>
        <fullName evidence="4">Polysaccharide deacetylase domain-containing protein</fullName>
    </submittedName>
</protein>
<dbReference type="Gene3D" id="3.20.20.370">
    <property type="entry name" value="Glycoside hydrolase/deacetylase"/>
    <property type="match status" value="1"/>
</dbReference>
<evidence type="ECO:0000256" key="1">
    <source>
        <dbReference type="ARBA" id="ARBA00022729"/>
    </source>
</evidence>
<dbReference type="GO" id="GO:0005975">
    <property type="term" value="P:carbohydrate metabolic process"/>
    <property type="evidence" value="ECO:0007669"/>
    <property type="project" value="InterPro"/>
</dbReference>
<reference evidence="5" key="2">
    <citation type="submission" date="2016-04" db="EMBL/GenBank/DDBJ databases">
        <title>Planomonospora sphaerica JCM9374 whole genome shotgun sequence.</title>
        <authorList>
            <person name="Suzuki T."/>
            <person name="Dohra H."/>
            <person name="Kodani S."/>
        </authorList>
    </citation>
    <scope>NUCLEOTIDE SEQUENCE [LARGE SCALE GENOMIC DNA]</scope>
    <source>
        <strain evidence="5">JCM 9374</strain>
    </source>
</reference>
<feature type="chain" id="PRO_5039054399" evidence="2">
    <location>
        <begin position="29"/>
        <end position="270"/>
    </location>
</feature>
<evidence type="ECO:0000256" key="2">
    <source>
        <dbReference type="SAM" id="SignalP"/>
    </source>
</evidence>
<evidence type="ECO:0000313" key="4">
    <source>
        <dbReference type="EMBL" id="GAT65398.1"/>
    </source>
</evidence>
<dbReference type="PANTHER" id="PTHR34216:SF11">
    <property type="entry name" value="CHITOOLIGOSACCHARIDE DEACETYLASE"/>
    <property type="match status" value="1"/>
</dbReference>
<organism evidence="4 5">
    <name type="scientific">Planomonospora sphaerica</name>
    <dbReference type="NCBI Taxonomy" id="161355"/>
    <lineage>
        <taxon>Bacteria</taxon>
        <taxon>Bacillati</taxon>
        <taxon>Actinomycetota</taxon>
        <taxon>Actinomycetes</taxon>
        <taxon>Streptosporangiales</taxon>
        <taxon>Streptosporangiaceae</taxon>
        <taxon>Planomonospora</taxon>
    </lineage>
</organism>
<dbReference type="InterPro" id="IPR051398">
    <property type="entry name" value="Polysacch_Deacetylase"/>
</dbReference>
<dbReference type="EMBL" id="BDCX01000002">
    <property type="protein sequence ID" value="GAT65398.1"/>
    <property type="molecule type" value="Genomic_DNA"/>
</dbReference>
<dbReference type="AlphaFoldDB" id="A0A171BPE7"/>
<dbReference type="GO" id="GO:0016810">
    <property type="term" value="F:hydrolase activity, acting on carbon-nitrogen (but not peptide) bonds"/>
    <property type="evidence" value="ECO:0007669"/>
    <property type="project" value="InterPro"/>
</dbReference>